<evidence type="ECO:0000313" key="8">
    <source>
        <dbReference type="RefSeq" id="XP_022726241.1"/>
    </source>
</evidence>
<reference evidence="8" key="1">
    <citation type="submission" date="2025-08" db="UniProtKB">
        <authorList>
            <consortium name="RefSeq"/>
        </authorList>
    </citation>
    <scope>IDENTIFICATION</scope>
    <source>
        <tissue evidence="8">Fruit stalk</tissue>
    </source>
</reference>
<evidence type="ECO:0000256" key="4">
    <source>
        <dbReference type="PIRSR" id="PIRSR000097-2"/>
    </source>
</evidence>
<dbReference type="PROSITE" id="PS00063">
    <property type="entry name" value="ALDOKETO_REDUCTASE_3"/>
    <property type="match status" value="1"/>
</dbReference>
<protein>
    <submittedName>
        <fullName evidence="8">Non-functional NADPH-dependent codeinone reductase 2-like</fullName>
    </submittedName>
</protein>
<dbReference type="SUPFAM" id="SSF51430">
    <property type="entry name" value="NAD(P)-linked oxidoreductase"/>
    <property type="match status" value="1"/>
</dbReference>
<accession>A0A6P5XEF6</accession>
<dbReference type="PRINTS" id="PR00069">
    <property type="entry name" value="ALDKETRDTASE"/>
</dbReference>
<dbReference type="InterPro" id="IPR036812">
    <property type="entry name" value="NAD(P)_OxRdtase_dom_sf"/>
</dbReference>
<dbReference type="AlphaFoldDB" id="A0A6P5XEF6"/>
<keyword evidence="7" id="KW-1185">Reference proteome</keyword>
<dbReference type="InterPro" id="IPR020471">
    <property type="entry name" value="AKR"/>
</dbReference>
<dbReference type="Pfam" id="PF00248">
    <property type="entry name" value="Aldo_ket_red"/>
    <property type="match status" value="1"/>
</dbReference>
<feature type="domain" description="NADP-dependent oxidoreductase" evidence="6">
    <location>
        <begin position="47"/>
        <end position="301"/>
    </location>
</feature>
<dbReference type="PROSITE" id="PS00062">
    <property type="entry name" value="ALDOKETO_REDUCTASE_2"/>
    <property type="match status" value="1"/>
</dbReference>
<dbReference type="PIRSF" id="PIRSF000097">
    <property type="entry name" value="AKR"/>
    <property type="match status" value="1"/>
</dbReference>
<keyword evidence="2" id="KW-0560">Oxidoreductase</keyword>
<evidence type="ECO:0000259" key="6">
    <source>
        <dbReference type="Pfam" id="PF00248"/>
    </source>
</evidence>
<dbReference type="InterPro" id="IPR023210">
    <property type="entry name" value="NADP_OxRdtase_dom"/>
</dbReference>
<gene>
    <name evidence="8" type="primary">LOC111282433</name>
</gene>
<dbReference type="FunFam" id="3.20.20.100:FF:000014">
    <property type="entry name" value="NAD(P)-linked oxidoreductase superfamily protein"/>
    <property type="match status" value="1"/>
</dbReference>
<dbReference type="CDD" id="cd19124">
    <property type="entry name" value="AKR_AKR4A_4B"/>
    <property type="match status" value="1"/>
</dbReference>
<dbReference type="InterPro" id="IPR018170">
    <property type="entry name" value="Aldo/ket_reductase_CS"/>
</dbReference>
<dbReference type="GeneID" id="111282433"/>
<evidence type="ECO:0000256" key="3">
    <source>
        <dbReference type="PIRSR" id="PIRSR000097-1"/>
    </source>
</evidence>
<sequence>MGSSLEATSFSFPEYALSWNGQRLPVVGLGTASDPVGGSYLLTKLAILEAIKLGYRHFDTASLYGTELPLGEAIIEAISIGLIKSRDELFITSKLWCTDAYGELVLPGLRRSLQYLKLEYLDLYLIHWPISLRKGIEGVSGDTEYLMFPMDFSSVWVAMEDCQRLGLTKSIGLSNFTCKKVADILAIAKIPPAVNQVEFNPLWKQKKLREFCHSNGILLSAYSPLGAIGTSWGSNRVLECQVLKEIAKAKGKTVAQVCLRWAYEQGVSIVVKSFNGERMKQNLEIFNWSLSEDELKKIDDIPQSRGCQAEDFISKDGPFKTLEELWDGEI</sequence>
<comment type="pathway">
    <text evidence="1">Secondary metabolite biosynthesis; terpenoid biosynthesis.</text>
</comment>
<feature type="site" description="Lowers pKa of active site Tyr" evidence="5">
    <location>
        <position position="94"/>
    </location>
</feature>
<evidence type="ECO:0000256" key="2">
    <source>
        <dbReference type="ARBA" id="ARBA00023002"/>
    </source>
</evidence>
<dbReference type="Proteomes" id="UP000515121">
    <property type="component" value="Unplaced"/>
</dbReference>
<dbReference type="KEGG" id="dzi:111282433"/>
<organism evidence="7 8">
    <name type="scientific">Durio zibethinus</name>
    <name type="common">Durian</name>
    <dbReference type="NCBI Taxonomy" id="66656"/>
    <lineage>
        <taxon>Eukaryota</taxon>
        <taxon>Viridiplantae</taxon>
        <taxon>Streptophyta</taxon>
        <taxon>Embryophyta</taxon>
        <taxon>Tracheophyta</taxon>
        <taxon>Spermatophyta</taxon>
        <taxon>Magnoliopsida</taxon>
        <taxon>eudicotyledons</taxon>
        <taxon>Gunneridae</taxon>
        <taxon>Pentapetalae</taxon>
        <taxon>rosids</taxon>
        <taxon>malvids</taxon>
        <taxon>Malvales</taxon>
        <taxon>Malvaceae</taxon>
        <taxon>Helicteroideae</taxon>
        <taxon>Durio</taxon>
    </lineage>
</organism>
<proteinExistence type="predicted"/>
<dbReference type="PANTHER" id="PTHR11732">
    <property type="entry name" value="ALDO/KETO REDUCTASE"/>
    <property type="match status" value="1"/>
</dbReference>
<dbReference type="Gene3D" id="3.20.20.100">
    <property type="entry name" value="NADP-dependent oxidoreductase domain"/>
    <property type="match status" value="1"/>
</dbReference>
<dbReference type="PROSITE" id="PS00798">
    <property type="entry name" value="ALDOKETO_REDUCTASE_1"/>
    <property type="match status" value="1"/>
</dbReference>
<dbReference type="GO" id="GO:0044550">
    <property type="term" value="P:secondary metabolite biosynthetic process"/>
    <property type="evidence" value="ECO:0007669"/>
    <property type="project" value="UniProtKB-ARBA"/>
</dbReference>
<feature type="binding site" evidence="4">
    <location>
        <position position="127"/>
    </location>
    <ligand>
        <name>substrate</name>
    </ligand>
</feature>
<feature type="active site" description="Proton donor" evidence="3">
    <location>
        <position position="64"/>
    </location>
</feature>
<dbReference type="OrthoDB" id="416253at2759"/>
<evidence type="ECO:0000313" key="7">
    <source>
        <dbReference type="Proteomes" id="UP000515121"/>
    </source>
</evidence>
<name>A0A6P5XEF6_DURZI</name>
<dbReference type="GO" id="GO:0016616">
    <property type="term" value="F:oxidoreductase activity, acting on the CH-OH group of donors, NAD or NADP as acceptor"/>
    <property type="evidence" value="ECO:0007669"/>
    <property type="project" value="InterPro"/>
</dbReference>
<dbReference type="InterPro" id="IPR044497">
    <property type="entry name" value="AKR4A/B"/>
</dbReference>
<evidence type="ECO:0000256" key="5">
    <source>
        <dbReference type="PIRSR" id="PIRSR000097-3"/>
    </source>
</evidence>
<evidence type="ECO:0000256" key="1">
    <source>
        <dbReference type="ARBA" id="ARBA00004721"/>
    </source>
</evidence>
<dbReference type="RefSeq" id="XP_022726241.1">
    <property type="nucleotide sequence ID" value="XM_022870506.1"/>
</dbReference>